<dbReference type="AlphaFoldDB" id="A0A0S2F550"/>
<dbReference type="STRING" id="84531.LA76x_0432"/>
<keyword evidence="1" id="KW-0067">ATP-binding</keyword>
<keyword evidence="1" id="KW-0547">Nucleotide-binding</keyword>
<accession>A0A0S2F550</accession>
<gene>
    <name evidence="1" type="ORF">LA76x_0432</name>
</gene>
<keyword evidence="1" id="KW-0762">Sugar transport</keyword>
<dbReference type="KEGG" id="lab:LA76x_0432"/>
<dbReference type="PATRIC" id="fig|84531.8.peg.445"/>
<dbReference type="Pfam" id="PF05354">
    <property type="entry name" value="Phage_attach"/>
    <property type="match status" value="1"/>
</dbReference>
<dbReference type="SUPFAM" id="SSF69279">
    <property type="entry name" value="Phage tail proteins"/>
    <property type="match status" value="1"/>
</dbReference>
<dbReference type="GO" id="GO:0005524">
    <property type="term" value="F:ATP binding"/>
    <property type="evidence" value="ECO:0007669"/>
    <property type="project" value="UniProtKB-KW"/>
</dbReference>
<dbReference type="Proteomes" id="UP000060787">
    <property type="component" value="Chromosome"/>
</dbReference>
<evidence type="ECO:0000313" key="1">
    <source>
        <dbReference type="EMBL" id="ALN78593.1"/>
    </source>
</evidence>
<keyword evidence="2" id="KW-1185">Reference proteome</keyword>
<reference evidence="1 2" key="1">
    <citation type="journal article" date="2015" name="BMC Genomics">
        <title>Comparative genomics and metabolic profiling of the genus Lysobacter.</title>
        <authorList>
            <person name="de Bruijn I."/>
            <person name="Cheng X."/>
            <person name="de Jager V."/>
            <person name="Exposito R.G."/>
            <person name="Watrous J."/>
            <person name="Patel N."/>
            <person name="Postma J."/>
            <person name="Dorrestein P.C."/>
            <person name="Kobayashi D."/>
            <person name="Raaijmakers J.M."/>
        </authorList>
    </citation>
    <scope>NUCLEOTIDE SEQUENCE [LARGE SCALE GENOMIC DNA]</scope>
    <source>
        <strain evidence="1 2">76</strain>
    </source>
</reference>
<keyword evidence="1" id="KW-0813">Transport</keyword>
<name>A0A0S2F550_LYSAN</name>
<dbReference type="InterPro" id="IPR008018">
    <property type="entry name" value="Phage_tail_attach_FII"/>
</dbReference>
<dbReference type="GO" id="GO:0019068">
    <property type="term" value="P:virion assembly"/>
    <property type="evidence" value="ECO:0007669"/>
    <property type="project" value="InterPro"/>
</dbReference>
<sequence>MTSPFENMDDVLFETLGVVARIERDGGHTVRSLIMVRDGVERLGEFQQVIGRARHVVARNSEWVFRRGDEVTLDGRTQSVETLVRDDGLINEAILHG</sequence>
<proteinExistence type="predicted"/>
<organism evidence="1 2">
    <name type="scientific">Lysobacter antibioticus</name>
    <dbReference type="NCBI Taxonomy" id="84531"/>
    <lineage>
        <taxon>Bacteria</taxon>
        <taxon>Pseudomonadati</taxon>
        <taxon>Pseudomonadota</taxon>
        <taxon>Gammaproteobacteria</taxon>
        <taxon>Lysobacterales</taxon>
        <taxon>Lysobacteraceae</taxon>
        <taxon>Lysobacter</taxon>
    </lineage>
</organism>
<dbReference type="EMBL" id="CP011129">
    <property type="protein sequence ID" value="ALN78593.1"/>
    <property type="molecule type" value="Genomic_DNA"/>
</dbReference>
<evidence type="ECO:0000313" key="2">
    <source>
        <dbReference type="Proteomes" id="UP000060787"/>
    </source>
</evidence>
<protein>
    <submittedName>
        <fullName evidence="1">ATP-binding sugar transporter from pro-phage family protein</fullName>
    </submittedName>
</protein>